<proteinExistence type="inferred from homology"/>
<evidence type="ECO:0000256" key="3">
    <source>
        <dbReference type="ARBA" id="ARBA00022737"/>
    </source>
</evidence>
<evidence type="ECO:0000256" key="4">
    <source>
        <dbReference type="ARBA" id="ARBA00023315"/>
    </source>
</evidence>
<dbReference type="InterPro" id="IPR011004">
    <property type="entry name" value="Trimer_LpxA-like_sf"/>
</dbReference>
<dbReference type="RefSeq" id="WP_290259310.1">
    <property type="nucleotide sequence ID" value="NZ_JAUFQG010000004.1"/>
</dbReference>
<gene>
    <name evidence="5" type="ORF">ACFOX3_10015</name>
</gene>
<dbReference type="EMBL" id="JBHSCX010000008">
    <property type="protein sequence ID" value="MFC4362639.1"/>
    <property type="molecule type" value="Genomic_DNA"/>
</dbReference>
<dbReference type="Proteomes" id="UP001595840">
    <property type="component" value="Unassembled WGS sequence"/>
</dbReference>
<keyword evidence="3" id="KW-0677">Repeat</keyword>
<evidence type="ECO:0000313" key="6">
    <source>
        <dbReference type="Proteomes" id="UP001595840"/>
    </source>
</evidence>
<comment type="similarity">
    <text evidence="1">Belongs to the transferase hexapeptide repeat family.</text>
</comment>
<dbReference type="Pfam" id="PF14602">
    <property type="entry name" value="Hexapep_2"/>
    <property type="match status" value="2"/>
</dbReference>
<name>A0ABV8V595_9GAMM</name>
<dbReference type="GO" id="GO:0016746">
    <property type="term" value="F:acyltransferase activity"/>
    <property type="evidence" value="ECO:0007669"/>
    <property type="project" value="UniProtKB-KW"/>
</dbReference>
<keyword evidence="4 5" id="KW-0012">Acyltransferase</keyword>
<dbReference type="PANTHER" id="PTHR23416">
    <property type="entry name" value="SIALIC ACID SYNTHASE-RELATED"/>
    <property type="match status" value="1"/>
</dbReference>
<comment type="caution">
    <text evidence="5">The sequence shown here is derived from an EMBL/GenBank/DDBJ whole genome shotgun (WGS) entry which is preliminary data.</text>
</comment>
<organism evidence="5 6">
    <name type="scientific">Simiduia curdlanivorans</name>
    <dbReference type="NCBI Taxonomy" id="1492769"/>
    <lineage>
        <taxon>Bacteria</taxon>
        <taxon>Pseudomonadati</taxon>
        <taxon>Pseudomonadota</taxon>
        <taxon>Gammaproteobacteria</taxon>
        <taxon>Cellvibrionales</taxon>
        <taxon>Cellvibrionaceae</taxon>
        <taxon>Simiduia</taxon>
    </lineage>
</organism>
<evidence type="ECO:0000256" key="1">
    <source>
        <dbReference type="ARBA" id="ARBA00007274"/>
    </source>
</evidence>
<dbReference type="Gene3D" id="2.160.10.10">
    <property type="entry name" value="Hexapeptide repeat proteins"/>
    <property type="match status" value="1"/>
</dbReference>
<keyword evidence="2" id="KW-0808">Transferase</keyword>
<protein>
    <submittedName>
        <fullName evidence="5">Acyltransferase</fullName>
    </submittedName>
</protein>
<dbReference type="PROSITE" id="PS00101">
    <property type="entry name" value="HEXAPEP_TRANSFERASES"/>
    <property type="match status" value="1"/>
</dbReference>
<keyword evidence="6" id="KW-1185">Reference proteome</keyword>
<dbReference type="InterPro" id="IPR051159">
    <property type="entry name" value="Hexapeptide_acetyltransf"/>
</dbReference>
<reference evidence="6" key="1">
    <citation type="journal article" date="2019" name="Int. J. Syst. Evol. Microbiol.">
        <title>The Global Catalogue of Microorganisms (GCM) 10K type strain sequencing project: providing services to taxonomists for standard genome sequencing and annotation.</title>
        <authorList>
            <consortium name="The Broad Institute Genomics Platform"/>
            <consortium name="The Broad Institute Genome Sequencing Center for Infectious Disease"/>
            <person name="Wu L."/>
            <person name="Ma J."/>
        </authorList>
    </citation>
    <scope>NUCLEOTIDE SEQUENCE [LARGE SCALE GENOMIC DNA]</scope>
    <source>
        <strain evidence="6">CECT 8570</strain>
    </source>
</reference>
<dbReference type="InterPro" id="IPR001451">
    <property type="entry name" value="Hexapep"/>
</dbReference>
<evidence type="ECO:0000313" key="5">
    <source>
        <dbReference type="EMBL" id="MFC4362639.1"/>
    </source>
</evidence>
<evidence type="ECO:0000256" key="2">
    <source>
        <dbReference type="ARBA" id="ARBA00022679"/>
    </source>
</evidence>
<sequence>MRKNNRPYALKWLSNAINRRYTKRFLEPQFDHCGDGLQAISPWSISVFGAGIKLGRCTHIISARSNPVQLTCWSGKQGAGEIHIGDFVLISPGVRISSNISIHIGDSCMLAANVYISDSDWHGLYNRTRPFRCSKPVSLGRNVWIGDSAIICKGVNIGDNSVVGAGSVVTKDVPANTVVAGNPAKPVKHLNPNRKMLTRETLFADTEHYYQNQAQLDKYVLGNNGWFNWLRSVLFPNKND</sequence>
<dbReference type="InterPro" id="IPR018357">
    <property type="entry name" value="Hexapep_transf_CS"/>
</dbReference>
<dbReference type="PANTHER" id="PTHR23416:SF23">
    <property type="entry name" value="ACETYLTRANSFERASE C18B11.09C-RELATED"/>
    <property type="match status" value="1"/>
</dbReference>
<dbReference type="SUPFAM" id="SSF51161">
    <property type="entry name" value="Trimeric LpxA-like enzymes"/>
    <property type="match status" value="1"/>
</dbReference>
<dbReference type="CDD" id="cd04647">
    <property type="entry name" value="LbH_MAT_like"/>
    <property type="match status" value="1"/>
</dbReference>
<accession>A0ABV8V595</accession>